<dbReference type="EMBL" id="JAAOIV010000003">
    <property type="protein sequence ID" value="NHN55205.1"/>
    <property type="molecule type" value="Genomic_DNA"/>
</dbReference>
<evidence type="ECO:0000313" key="2">
    <source>
        <dbReference type="Proteomes" id="UP000744769"/>
    </source>
</evidence>
<organism evidence="1 2">
    <name type="scientific">Metallococcus carri</name>
    <dbReference type="NCBI Taxonomy" id="1656884"/>
    <lineage>
        <taxon>Bacteria</taxon>
        <taxon>Bacillati</taxon>
        <taxon>Actinomycetota</taxon>
        <taxon>Actinomycetes</taxon>
        <taxon>Micrococcales</taxon>
        <taxon>Dermacoccaceae</taxon>
        <taxon>Metallococcus</taxon>
    </lineage>
</organism>
<protein>
    <submittedName>
        <fullName evidence="1">Uncharacterized protein</fullName>
    </submittedName>
</protein>
<comment type="caution">
    <text evidence="1">The sequence shown here is derived from an EMBL/GenBank/DDBJ whole genome shotgun (WGS) entry which is preliminary data.</text>
</comment>
<keyword evidence="2" id="KW-1185">Reference proteome</keyword>
<reference evidence="1" key="1">
    <citation type="submission" date="2020-03" db="EMBL/GenBank/DDBJ databases">
        <title>Draft sequencing of Calidifontibacter sp. DB0510.</title>
        <authorList>
            <person name="Kim D.-U."/>
        </authorList>
    </citation>
    <scope>NUCLEOTIDE SEQUENCE</scope>
    <source>
        <strain evidence="1">DB0510</strain>
    </source>
</reference>
<dbReference type="AlphaFoldDB" id="A0A967B0K4"/>
<name>A0A967B0K4_9MICO</name>
<sequence length="56" mass="6235">MNSIEEELRQAYVDLPVPQVDAAKLLAASSPRSVDHRRSRRVAVVATWAPQFADTD</sequence>
<dbReference type="Proteomes" id="UP000744769">
    <property type="component" value="Unassembled WGS sequence"/>
</dbReference>
<gene>
    <name evidence="1" type="ORF">G9U51_05300</name>
</gene>
<proteinExistence type="predicted"/>
<accession>A0A967B0K4</accession>
<evidence type="ECO:0000313" key="1">
    <source>
        <dbReference type="EMBL" id="NHN55205.1"/>
    </source>
</evidence>
<dbReference type="RefSeq" id="WP_166194330.1">
    <property type="nucleotide sequence ID" value="NZ_JAAOIV010000003.1"/>
</dbReference>